<feature type="region of interest" description="Disordered" evidence="8">
    <location>
        <begin position="1"/>
        <end position="40"/>
    </location>
</feature>
<dbReference type="InterPro" id="IPR050352">
    <property type="entry name" value="ABCG_transporters"/>
</dbReference>
<keyword evidence="7 9" id="KW-0472">Membrane</keyword>
<name>A0A7S2XIA5_9EUKA</name>
<dbReference type="GO" id="GO:0005524">
    <property type="term" value="F:ATP binding"/>
    <property type="evidence" value="ECO:0007669"/>
    <property type="project" value="UniProtKB-KW"/>
</dbReference>
<evidence type="ECO:0000256" key="3">
    <source>
        <dbReference type="ARBA" id="ARBA00022692"/>
    </source>
</evidence>
<dbReference type="InterPro" id="IPR017871">
    <property type="entry name" value="ABC_transporter-like_CS"/>
</dbReference>
<dbReference type="EMBL" id="HBHP01036329">
    <property type="protein sequence ID" value="CAD9778355.1"/>
    <property type="molecule type" value="Transcribed_RNA"/>
</dbReference>
<dbReference type="InterPro" id="IPR043926">
    <property type="entry name" value="ABCG_dom"/>
</dbReference>
<dbReference type="InterPro" id="IPR003439">
    <property type="entry name" value="ABC_transporter-like_ATP-bd"/>
</dbReference>
<keyword evidence="2" id="KW-0813">Transport</keyword>
<dbReference type="InterPro" id="IPR013525">
    <property type="entry name" value="ABC2_TM"/>
</dbReference>
<dbReference type="InterPro" id="IPR027417">
    <property type="entry name" value="P-loop_NTPase"/>
</dbReference>
<dbReference type="InterPro" id="IPR003593">
    <property type="entry name" value="AAA+_ATPase"/>
</dbReference>
<feature type="transmembrane region" description="Helical" evidence="9">
    <location>
        <begin position="430"/>
        <end position="448"/>
    </location>
</feature>
<dbReference type="PANTHER" id="PTHR48041">
    <property type="entry name" value="ABC TRANSPORTER G FAMILY MEMBER 28"/>
    <property type="match status" value="1"/>
</dbReference>
<evidence type="ECO:0000256" key="9">
    <source>
        <dbReference type="SAM" id="Phobius"/>
    </source>
</evidence>
<evidence type="ECO:0000256" key="2">
    <source>
        <dbReference type="ARBA" id="ARBA00022448"/>
    </source>
</evidence>
<dbReference type="Pfam" id="PF19055">
    <property type="entry name" value="ABC2_membrane_7"/>
    <property type="match status" value="1"/>
</dbReference>
<feature type="transmembrane region" description="Helical" evidence="9">
    <location>
        <begin position="399"/>
        <end position="418"/>
    </location>
</feature>
<dbReference type="PROSITE" id="PS50893">
    <property type="entry name" value="ABC_TRANSPORTER_2"/>
    <property type="match status" value="1"/>
</dbReference>
<feature type="transmembrane region" description="Helical" evidence="9">
    <location>
        <begin position="505"/>
        <end position="524"/>
    </location>
</feature>
<accession>A0A7S2XIA5</accession>
<evidence type="ECO:0000259" key="10">
    <source>
        <dbReference type="PROSITE" id="PS50893"/>
    </source>
</evidence>
<proteinExistence type="predicted"/>
<dbReference type="Pfam" id="PF01061">
    <property type="entry name" value="ABC2_membrane"/>
    <property type="match status" value="1"/>
</dbReference>
<dbReference type="CDD" id="cd03213">
    <property type="entry name" value="ABCG_EPDR"/>
    <property type="match status" value="1"/>
</dbReference>
<dbReference type="GO" id="GO:0016887">
    <property type="term" value="F:ATP hydrolysis activity"/>
    <property type="evidence" value="ECO:0007669"/>
    <property type="project" value="InterPro"/>
</dbReference>
<feature type="transmembrane region" description="Helical" evidence="9">
    <location>
        <begin position="536"/>
        <end position="554"/>
    </location>
</feature>
<dbReference type="Gene3D" id="3.40.50.300">
    <property type="entry name" value="P-loop containing nucleotide triphosphate hydrolases"/>
    <property type="match status" value="1"/>
</dbReference>
<evidence type="ECO:0000256" key="1">
    <source>
        <dbReference type="ARBA" id="ARBA00004141"/>
    </source>
</evidence>
<dbReference type="PROSITE" id="PS00211">
    <property type="entry name" value="ABC_TRANSPORTER_1"/>
    <property type="match status" value="1"/>
</dbReference>
<evidence type="ECO:0000256" key="8">
    <source>
        <dbReference type="SAM" id="MobiDB-lite"/>
    </source>
</evidence>
<organism evidence="11">
    <name type="scientific">Lotharella oceanica</name>
    <dbReference type="NCBI Taxonomy" id="641309"/>
    <lineage>
        <taxon>Eukaryota</taxon>
        <taxon>Sar</taxon>
        <taxon>Rhizaria</taxon>
        <taxon>Cercozoa</taxon>
        <taxon>Chlorarachniophyceae</taxon>
        <taxon>Lotharella</taxon>
    </lineage>
</organism>
<dbReference type="SMART" id="SM00382">
    <property type="entry name" value="AAA"/>
    <property type="match status" value="1"/>
</dbReference>
<keyword evidence="5" id="KW-0067">ATP-binding</keyword>
<evidence type="ECO:0000313" key="11">
    <source>
        <dbReference type="EMBL" id="CAD9778355.1"/>
    </source>
</evidence>
<sequence length="632" mass="70824">MSERKGNYRRLQNDEPYDVEAKGEEPMESPLDFKNPKRQTSGLSIQQYEEPLADDEVFPELTVSFRNLTCKVDTVDHLTKGKITKTILDNVSGVFVPGSMVAIMGPSGSGKTTLLDCIAQKKTLPYSGEIRVNGHPVDSLFQRVIGYVPQEDFINENVTVRECLTFSARLKAQHDNDELITETVDWALDVLSLTEVAEQRVGGQQTRGISGGQKRRVCIGRALVAKPGVLFADEPTSGLSATDALLVMQCIRNIARRNKMTVAAVIHQPRHDVFARFDHLVLLAGGRCCYNGPRKDALGYFKAVRKDFECPTYTSPADHFLDLVTVGSEVGEPDTITAYYETNKRKLVEASVSEVPKGSRVRDTITWRPDAQFAAPFCRQFNCLLERELRLNIRDPQKVTAKAGNALVMGVLIGMMYYNVKEAFTPAFGYIGLAILSMSAMVSLPSFFSDRLMFNLERMDQLYPTFPYYVVNTGVGLVISLVWNVVFSIVVWGMAGLGWDKFNDFLLIGFAVFWATDGLVILIASGCRTMEQSMAVFNMTIGLFLLFNGFSANTKTTPSWLSWLCFGSPLYYSLEMFLESLYANTPTWQTTGELYGMRKDAFWADWFTCVGIGFAGRILAFFAMKYMHRIQR</sequence>
<evidence type="ECO:0000256" key="5">
    <source>
        <dbReference type="ARBA" id="ARBA00022840"/>
    </source>
</evidence>
<dbReference type="PANTHER" id="PTHR48041:SF139">
    <property type="entry name" value="PROTEIN SCARLET"/>
    <property type="match status" value="1"/>
</dbReference>
<dbReference type="GO" id="GO:0016020">
    <property type="term" value="C:membrane"/>
    <property type="evidence" value="ECO:0007669"/>
    <property type="project" value="UniProtKB-SubCell"/>
</dbReference>
<feature type="transmembrane region" description="Helical" evidence="9">
    <location>
        <begin position="469"/>
        <end position="493"/>
    </location>
</feature>
<keyword evidence="4" id="KW-0547">Nucleotide-binding</keyword>
<dbReference type="AlphaFoldDB" id="A0A7S2XIA5"/>
<comment type="subcellular location">
    <subcellularLocation>
        <location evidence="1">Membrane</location>
        <topology evidence="1">Multi-pass membrane protein</topology>
    </subcellularLocation>
</comment>
<evidence type="ECO:0000256" key="6">
    <source>
        <dbReference type="ARBA" id="ARBA00022989"/>
    </source>
</evidence>
<dbReference type="SUPFAM" id="SSF52540">
    <property type="entry name" value="P-loop containing nucleoside triphosphate hydrolases"/>
    <property type="match status" value="1"/>
</dbReference>
<gene>
    <name evidence="11" type="ORF">LSP00402_LOCUS22371</name>
</gene>
<evidence type="ECO:0000256" key="4">
    <source>
        <dbReference type="ARBA" id="ARBA00022741"/>
    </source>
</evidence>
<reference evidence="11" key="1">
    <citation type="submission" date="2021-01" db="EMBL/GenBank/DDBJ databases">
        <authorList>
            <person name="Corre E."/>
            <person name="Pelletier E."/>
            <person name="Niang G."/>
            <person name="Scheremetjew M."/>
            <person name="Finn R."/>
            <person name="Kale V."/>
            <person name="Holt S."/>
            <person name="Cochrane G."/>
            <person name="Meng A."/>
            <person name="Brown T."/>
            <person name="Cohen L."/>
        </authorList>
    </citation>
    <scope>NUCLEOTIDE SEQUENCE</scope>
    <source>
        <strain evidence="11">CCMP622</strain>
    </source>
</reference>
<protein>
    <recommendedName>
        <fullName evidence="10">ABC transporter domain-containing protein</fullName>
    </recommendedName>
</protein>
<feature type="transmembrane region" description="Helical" evidence="9">
    <location>
        <begin position="603"/>
        <end position="624"/>
    </location>
</feature>
<feature type="domain" description="ABC transporter" evidence="10">
    <location>
        <begin position="72"/>
        <end position="310"/>
    </location>
</feature>
<evidence type="ECO:0000256" key="7">
    <source>
        <dbReference type="ARBA" id="ARBA00023136"/>
    </source>
</evidence>
<keyword evidence="6 9" id="KW-1133">Transmembrane helix</keyword>
<dbReference type="GO" id="GO:0140359">
    <property type="term" value="F:ABC-type transporter activity"/>
    <property type="evidence" value="ECO:0007669"/>
    <property type="project" value="InterPro"/>
</dbReference>
<keyword evidence="3 9" id="KW-0812">Transmembrane</keyword>
<dbReference type="Pfam" id="PF00005">
    <property type="entry name" value="ABC_tran"/>
    <property type="match status" value="1"/>
</dbReference>